<keyword evidence="1" id="KW-0051">Antiviral defense</keyword>
<dbReference type="InterPro" id="IPR005537">
    <property type="entry name" value="RAMP_III_fam"/>
</dbReference>
<protein>
    <submittedName>
        <fullName evidence="3">Type III-B CRISPR module RAMP protein Cmr4</fullName>
    </submittedName>
</protein>
<accession>A0A8J8MMH6</accession>
<dbReference type="EMBL" id="CP058649">
    <property type="protein sequence ID" value="QUI23988.1"/>
    <property type="molecule type" value="Genomic_DNA"/>
</dbReference>
<sequence length="271" mass="30815">MKKRVLLQLHTSMHIGDEQGLGVVDMPIYREKHTGFPIIPASTIKGVIKRDYGNDIGSIFGSEKKEGTVIFYDGRLLLFPIKSLKGLYMLITCPYIMNHYNNENKQYNLEDNEAYVLEGNIGRMKDISNFKSEKIVLEEFIFKVKRFDNNKVLSLSSEFNDTVNKRLVMVSDNTFSHLVQLYTEINTRVSINDKGVVENGPFTQEFIPKEAMFYADIEDLEKKSGQEKDKGAKEELPINLLSKELTNGTYIQIGGNQTLGKGLARCVVINK</sequence>
<feature type="domain" description="CRISPR type III-associated protein" evidence="2">
    <location>
        <begin position="7"/>
        <end position="263"/>
    </location>
</feature>
<dbReference type="Pfam" id="PF03787">
    <property type="entry name" value="RAMPs"/>
    <property type="match status" value="1"/>
</dbReference>
<reference evidence="3" key="1">
    <citation type="submission" date="2020-07" db="EMBL/GenBank/DDBJ databases">
        <title>Vallitalea pronyensis genome.</title>
        <authorList>
            <person name="Postec A."/>
        </authorList>
    </citation>
    <scope>NUCLEOTIDE SEQUENCE</scope>
    <source>
        <strain evidence="3">FatNI3</strain>
    </source>
</reference>
<evidence type="ECO:0000313" key="3">
    <source>
        <dbReference type="EMBL" id="QUI23988.1"/>
    </source>
</evidence>
<gene>
    <name evidence="3" type="primary">cmr4</name>
    <name evidence="3" type="ORF">HZI73_17540</name>
</gene>
<evidence type="ECO:0000259" key="2">
    <source>
        <dbReference type="Pfam" id="PF03787"/>
    </source>
</evidence>
<proteinExistence type="predicted"/>
<keyword evidence="4" id="KW-1185">Reference proteome</keyword>
<dbReference type="AlphaFoldDB" id="A0A8J8MMH6"/>
<name>A0A8J8MMH6_9FIRM</name>
<evidence type="ECO:0000256" key="1">
    <source>
        <dbReference type="ARBA" id="ARBA00023118"/>
    </source>
</evidence>
<dbReference type="KEGG" id="vpy:HZI73_17540"/>
<dbReference type="Proteomes" id="UP000683246">
    <property type="component" value="Chromosome"/>
</dbReference>
<dbReference type="PANTHER" id="PTHR36700:SF1">
    <property type="entry name" value="CRISPR SYSTEM CMR SUBUNIT CMR4"/>
    <property type="match status" value="1"/>
</dbReference>
<dbReference type="GO" id="GO:0051607">
    <property type="term" value="P:defense response to virus"/>
    <property type="evidence" value="ECO:0007669"/>
    <property type="project" value="UniProtKB-KW"/>
</dbReference>
<dbReference type="RefSeq" id="WP_212694678.1">
    <property type="nucleotide sequence ID" value="NZ_CP058649.1"/>
</dbReference>
<dbReference type="NCBIfam" id="TIGR02580">
    <property type="entry name" value="cas_RAMP_Cmr4"/>
    <property type="match status" value="1"/>
</dbReference>
<dbReference type="InterPro" id="IPR013410">
    <property type="entry name" value="CRISPR-assoc_RAMP_Cmr4"/>
</dbReference>
<organism evidence="3 4">
    <name type="scientific">Vallitalea pronyensis</name>
    <dbReference type="NCBI Taxonomy" id="1348613"/>
    <lineage>
        <taxon>Bacteria</taxon>
        <taxon>Bacillati</taxon>
        <taxon>Bacillota</taxon>
        <taxon>Clostridia</taxon>
        <taxon>Lachnospirales</taxon>
        <taxon>Vallitaleaceae</taxon>
        <taxon>Vallitalea</taxon>
    </lineage>
</organism>
<dbReference type="PANTHER" id="PTHR36700">
    <property type="entry name" value="CRISPR SYSTEM CMR SUBUNIT CMR4"/>
    <property type="match status" value="1"/>
</dbReference>
<evidence type="ECO:0000313" key="4">
    <source>
        <dbReference type="Proteomes" id="UP000683246"/>
    </source>
</evidence>